<comment type="caution">
    <text evidence="2">The sequence shown here is derived from an EMBL/GenBank/DDBJ whole genome shotgun (WGS) entry which is preliminary data.</text>
</comment>
<organism evidence="2 3">
    <name type="scientific">Qipengyuania pacifica</name>
    <dbReference type="NCBI Taxonomy" id="2860199"/>
    <lineage>
        <taxon>Bacteria</taxon>
        <taxon>Pseudomonadati</taxon>
        <taxon>Pseudomonadota</taxon>
        <taxon>Alphaproteobacteria</taxon>
        <taxon>Sphingomonadales</taxon>
        <taxon>Erythrobacteraceae</taxon>
        <taxon>Qipengyuania</taxon>
    </lineage>
</organism>
<gene>
    <name evidence="2" type="ORF">K3177_07700</name>
</gene>
<evidence type="ECO:0000313" key="3">
    <source>
        <dbReference type="Proteomes" id="UP000776651"/>
    </source>
</evidence>
<feature type="chain" id="PRO_5047253112" description="PRC-barrel domain-containing protein" evidence="1">
    <location>
        <begin position="21"/>
        <end position="186"/>
    </location>
</feature>
<evidence type="ECO:0008006" key="4">
    <source>
        <dbReference type="Google" id="ProtNLM"/>
    </source>
</evidence>
<dbReference type="RefSeq" id="WP_196846591.1">
    <property type="nucleotide sequence ID" value="NZ_JAIGNQ010000002.1"/>
</dbReference>
<sequence>MKIAKLALAAVALTTTAAVAPGVAVAQEATASVAAGATVYGNDGAEIGTIEAVQGDTVILVVDDMRAPVPANAFGTNDNGTSLNATKAQIVSMLQAAHQEAVAKRDAALVVGANAVTAKNAPLGTVLEIDGDNVIIARGGDETKKVTLLREHFAASPTGTLMALLTNAQIDAAMGASAPAAESAGE</sequence>
<keyword evidence="1" id="KW-0732">Signal</keyword>
<dbReference type="EMBL" id="JAIGNQ010000002">
    <property type="protein sequence ID" value="MBX7488396.1"/>
    <property type="molecule type" value="Genomic_DNA"/>
</dbReference>
<reference evidence="2 3" key="1">
    <citation type="submission" date="2021-08" db="EMBL/GenBank/DDBJ databases">
        <title>Comparative Genomics Analysis of the Genus Qipengyuania Reveals Extensive Genetic Diversity and Metabolic Versatility, Including the Description of Fifteen Novel Species.</title>
        <authorList>
            <person name="Liu Y."/>
        </authorList>
    </citation>
    <scope>NUCLEOTIDE SEQUENCE [LARGE SCALE GENOMIC DNA]</scope>
    <source>
        <strain evidence="2 3">GH25</strain>
    </source>
</reference>
<dbReference type="Proteomes" id="UP000776651">
    <property type="component" value="Unassembled WGS sequence"/>
</dbReference>
<name>A0ABS7JEL7_9SPHN</name>
<feature type="signal peptide" evidence="1">
    <location>
        <begin position="1"/>
        <end position="20"/>
    </location>
</feature>
<keyword evidence="3" id="KW-1185">Reference proteome</keyword>
<evidence type="ECO:0000256" key="1">
    <source>
        <dbReference type="SAM" id="SignalP"/>
    </source>
</evidence>
<protein>
    <recommendedName>
        <fullName evidence="4">PRC-barrel domain-containing protein</fullName>
    </recommendedName>
</protein>
<evidence type="ECO:0000313" key="2">
    <source>
        <dbReference type="EMBL" id="MBX7488396.1"/>
    </source>
</evidence>
<proteinExistence type="predicted"/>
<accession>A0ABS7JEL7</accession>